<dbReference type="EMBL" id="BJOU01000001">
    <property type="protein sequence ID" value="GED97811.1"/>
    <property type="molecule type" value="Genomic_DNA"/>
</dbReference>
<sequence length="197" mass="20557">MSPEPSSVVPTIPYGASVPENVDIDAILRDLQTQGVHGPAEQVPALKAVVADAKAKGHDIKVVVLTQKQPKFTYYRDVALTLQPKTGGTVIVLGPDSVGSSGPEFARVVQEEAAQNLTLTDPPGAARQMVEQLTAPQTNWSVITILLTLAVLAAAVGARWFSKRRPAVHATGAVAPEVAQATPGEPDVGADKAADED</sequence>
<keyword evidence="2" id="KW-0472">Membrane</keyword>
<dbReference type="InterPro" id="IPR046498">
    <property type="entry name" value="Rv1476-like"/>
</dbReference>
<evidence type="ECO:0008006" key="5">
    <source>
        <dbReference type="Google" id="ProtNLM"/>
    </source>
</evidence>
<reference evidence="4" key="1">
    <citation type="submission" date="2019-06" db="EMBL/GenBank/DDBJ databases">
        <title>Gordonia isolated from sludge of a wastewater treatment plant.</title>
        <authorList>
            <person name="Tamura T."/>
            <person name="Aoyama K."/>
            <person name="Kang Y."/>
            <person name="Saito S."/>
            <person name="Akiyama N."/>
            <person name="Yazawa K."/>
            <person name="Gonoi T."/>
            <person name="Mikami Y."/>
        </authorList>
    </citation>
    <scope>NUCLEOTIDE SEQUENCE [LARGE SCALE GENOMIC DNA]</scope>
    <source>
        <strain evidence="4">NBRC 107697</strain>
    </source>
</reference>
<protein>
    <recommendedName>
        <fullName evidence="5">TPM domain-containing protein</fullName>
    </recommendedName>
</protein>
<evidence type="ECO:0000313" key="4">
    <source>
        <dbReference type="Proteomes" id="UP000444980"/>
    </source>
</evidence>
<accession>A0A7I9UYC1</accession>
<dbReference type="Proteomes" id="UP000444980">
    <property type="component" value="Unassembled WGS sequence"/>
</dbReference>
<gene>
    <name evidence="3" type="ORF">nbrc107697_18500</name>
</gene>
<keyword evidence="4" id="KW-1185">Reference proteome</keyword>
<keyword evidence="2" id="KW-0812">Transmembrane</keyword>
<dbReference type="Pfam" id="PF20381">
    <property type="entry name" value="Rv1476"/>
    <property type="match status" value="1"/>
</dbReference>
<keyword evidence="2" id="KW-1133">Transmembrane helix</keyword>
<feature type="transmembrane region" description="Helical" evidence="2">
    <location>
        <begin position="140"/>
        <end position="161"/>
    </location>
</feature>
<evidence type="ECO:0000256" key="2">
    <source>
        <dbReference type="SAM" id="Phobius"/>
    </source>
</evidence>
<dbReference type="AlphaFoldDB" id="A0A7I9UYC1"/>
<feature type="region of interest" description="Disordered" evidence="1">
    <location>
        <begin position="173"/>
        <end position="197"/>
    </location>
</feature>
<evidence type="ECO:0000313" key="3">
    <source>
        <dbReference type="EMBL" id="GED97811.1"/>
    </source>
</evidence>
<name>A0A7I9UYC1_9ACTN</name>
<organism evidence="3 4">
    <name type="scientific">Gordonia crocea</name>
    <dbReference type="NCBI Taxonomy" id="589162"/>
    <lineage>
        <taxon>Bacteria</taxon>
        <taxon>Bacillati</taxon>
        <taxon>Actinomycetota</taxon>
        <taxon>Actinomycetes</taxon>
        <taxon>Mycobacteriales</taxon>
        <taxon>Gordoniaceae</taxon>
        <taxon>Gordonia</taxon>
    </lineage>
</organism>
<comment type="caution">
    <text evidence="3">The sequence shown here is derived from an EMBL/GenBank/DDBJ whole genome shotgun (WGS) entry which is preliminary data.</text>
</comment>
<evidence type="ECO:0000256" key="1">
    <source>
        <dbReference type="SAM" id="MobiDB-lite"/>
    </source>
</evidence>
<dbReference type="RefSeq" id="WP_186343329.1">
    <property type="nucleotide sequence ID" value="NZ_BJOU01000001.1"/>
</dbReference>
<proteinExistence type="predicted"/>